<evidence type="ECO:0000256" key="3">
    <source>
        <dbReference type="ARBA" id="ARBA00022989"/>
    </source>
</evidence>
<feature type="transmembrane region" description="Helical" evidence="5">
    <location>
        <begin position="397"/>
        <end position="419"/>
    </location>
</feature>
<dbReference type="GO" id="GO:0005886">
    <property type="term" value="C:plasma membrane"/>
    <property type="evidence" value="ECO:0007669"/>
    <property type="project" value="UniProtKB-SubCell"/>
</dbReference>
<keyword evidence="4 5" id="KW-0472">Membrane</keyword>
<name>A0A6M6JRZ2_9PSEU</name>
<feature type="transmembrane region" description="Helical" evidence="5">
    <location>
        <begin position="184"/>
        <end position="206"/>
    </location>
</feature>
<evidence type="ECO:0000256" key="2">
    <source>
        <dbReference type="ARBA" id="ARBA00022692"/>
    </source>
</evidence>
<feature type="domain" description="Major facilitator superfamily (MFS) profile" evidence="6">
    <location>
        <begin position="263"/>
        <end position="449"/>
    </location>
</feature>
<dbReference type="InterPro" id="IPR011701">
    <property type="entry name" value="MFS"/>
</dbReference>
<sequence length="449" mass="47012">MPHVSRRGDNISAAAANLPPATGLDGSRHRTAAEVAVAAEPQAVHRVGWGFISLYALAYMGTGLVFIAPLLVTLALKINLLVGTDQAANSLALVAGIGSLVAMFANTVFGRMSDRTWSRLGRRRPWMVIGLVGGSLGILTVAVAPNIPVVLAGWCVAQLFFNALLAAMVAVLPDQVPPAQRGQVSGVLGVCLPIASVSGTFLVQLFTGNELVMFLAPCAIGGFFILLFAATLKDRRLARADVPTWSLRELLGTFYVNPRKSPDFSWAFASRFMVILAYAFLTTFQAYYLLDHIGSADGDVPQQIFLGTLVQAAFLVTASLTSGRISDLTGRRKVFVCTASIVYGLAMFAIAVASTFNGFLVGMAISGLGFGMYMAVDIALVADVLPDEDNVAKDLGVFNIAGALPFSIAPAIAPAILAIGNGSYGVLYAVAGICATIGALAILPVKGVR</sequence>
<feature type="transmembrane region" description="Helical" evidence="5">
    <location>
        <begin position="268"/>
        <end position="290"/>
    </location>
</feature>
<reference evidence="7 8" key="1">
    <citation type="submission" date="2020-05" db="EMBL/GenBank/DDBJ databases">
        <authorList>
            <person name="Mo P."/>
        </authorList>
    </citation>
    <scope>NUCLEOTIDE SEQUENCE [LARGE SCALE GENOMIC DNA]</scope>
    <source>
        <strain evidence="7 8">Gen01</strain>
    </source>
</reference>
<dbReference type="EMBL" id="CP053564">
    <property type="protein sequence ID" value="QJY49011.1"/>
    <property type="molecule type" value="Genomic_DNA"/>
</dbReference>
<dbReference type="AlphaFoldDB" id="A0A6M6JRZ2"/>
<protein>
    <submittedName>
        <fullName evidence="7">MFS transporter</fullName>
    </submittedName>
</protein>
<dbReference type="RefSeq" id="WP_172163835.1">
    <property type="nucleotide sequence ID" value="NZ_CP053564.1"/>
</dbReference>
<dbReference type="InterPro" id="IPR036259">
    <property type="entry name" value="MFS_trans_sf"/>
</dbReference>
<dbReference type="CDD" id="cd06174">
    <property type="entry name" value="MFS"/>
    <property type="match status" value="1"/>
</dbReference>
<proteinExistence type="predicted"/>
<dbReference type="InterPro" id="IPR020846">
    <property type="entry name" value="MFS_dom"/>
</dbReference>
<feature type="transmembrane region" description="Helical" evidence="5">
    <location>
        <begin position="334"/>
        <end position="353"/>
    </location>
</feature>
<evidence type="ECO:0000256" key="1">
    <source>
        <dbReference type="ARBA" id="ARBA00004651"/>
    </source>
</evidence>
<dbReference type="KEGG" id="pbro:HOP40_27205"/>
<feature type="transmembrane region" description="Helical" evidence="5">
    <location>
        <begin position="126"/>
        <end position="145"/>
    </location>
</feature>
<keyword evidence="3 5" id="KW-1133">Transmembrane helix</keyword>
<feature type="transmembrane region" description="Helical" evidence="5">
    <location>
        <begin position="302"/>
        <end position="322"/>
    </location>
</feature>
<feature type="transmembrane region" description="Helical" evidence="5">
    <location>
        <begin position="425"/>
        <end position="445"/>
    </location>
</feature>
<feature type="transmembrane region" description="Helical" evidence="5">
    <location>
        <begin position="151"/>
        <end position="172"/>
    </location>
</feature>
<dbReference type="Pfam" id="PF07690">
    <property type="entry name" value="MFS_1"/>
    <property type="match status" value="1"/>
</dbReference>
<dbReference type="GO" id="GO:0022857">
    <property type="term" value="F:transmembrane transporter activity"/>
    <property type="evidence" value="ECO:0007669"/>
    <property type="project" value="InterPro"/>
</dbReference>
<feature type="transmembrane region" description="Helical" evidence="5">
    <location>
        <begin position="212"/>
        <end position="232"/>
    </location>
</feature>
<dbReference type="Gene3D" id="1.20.1250.20">
    <property type="entry name" value="MFS general substrate transporter like domains"/>
    <property type="match status" value="2"/>
</dbReference>
<dbReference type="PANTHER" id="PTHR23528">
    <property type="match status" value="1"/>
</dbReference>
<organism evidence="7 8">
    <name type="scientific">Pseudonocardia broussonetiae</name>
    <dbReference type="NCBI Taxonomy" id="2736640"/>
    <lineage>
        <taxon>Bacteria</taxon>
        <taxon>Bacillati</taxon>
        <taxon>Actinomycetota</taxon>
        <taxon>Actinomycetes</taxon>
        <taxon>Pseudonocardiales</taxon>
        <taxon>Pseudonocardiaceae</taxon>
        <taxon>Pseudonocardia</taxon>
    </lineage>
</organism>
<accession>A0A6M6JRZ2</accession>
<dbReference type="PROSITE" id="PS50850">
    <property type="entry name" value="MFS"/>
    <property type="match status" value="1"/>
</dbReference>
<gene>
    <name evidence="7" type="ORF">HOP40_27205</name>
</gene>
<feature type="transmembrane region" description="Helical" evidence="5">
    <location>
        <begin position="359"/>
        <end position="385"/>
    </location>
</feature>
<evidence type="ECO:0000259" key="6">
    <source>
        <dbReference type="PROSITE" id="PS50850"/>
    </source>
</evidence>
<evidence type="ECO:0000256" key="5">
    <source>
        <dbReference type="SAM" id="Phobius"/>
    </source>
</evidence>
<evidence type="ECO:0000313" key="7">
    <source>
        <dbReference type="EMBL" id="QJY49011.1"/>
    </source>
</evidence>
<keyword evidence="2 5" id="KW-0812">Transmembrane</keyword>
<evidence type="ECO:0000256" key="4">
    <source>
        <dbReference type="ARBA" id="ARBA00023136"/>
    </source>
</evidence>
<feature type="transmembrane region" description="Helical" evidence="5">
    <location>
        <begin position="87"/>
        <end position="105"/>
    </location>
</feature>
<evidence type="ECO:0000313" key="8">
    <source>
        <dbReference type="Proteomes" id="UP000505377"/>
    </source>
</evidence>
<keyword evidence="8" id="KW-1185">Reference proteome</keyword>
<dbReference type="Proteomes" id="UP000505377">
    <property type="component" value="Chromosome"/>
</dbReference>
<dbReference type="SUPFAM" id="SSF103473">
    <property type="entry name" value="MFS general substrate transporter"/>
    <property type="match status" value="1"/>
</dbReference>
<dbReference type="PANTHER" id="PTHR23528:SF1">
    <property type="entry name" value="MAJOR FACILITATOR SUPERFAMILY (MFS) PROFILE DOMAIN-CONTAINING PROTEIN"/>
    <property type="match status" value="1"/>
</dbReference>
<feature type="transmembrane region" description="Helical" evidence="5">
    <location>
        <begin position="54"/>
        <end position="75"/>
    </location>
</feature>
<comment type="subcellular location">
    <subcellularLocation>
        <location evidence="1">Cell membrane</location>
        <topology evidence="1">Multi-pass membrane protein</topology>
    </subcellularLocation>
</comment>